<reference evidence="17 18" key="1">
    <citation type="submission" date="2018-09" db="EMBL/GenBank/DDBJ databases">
        <title>Complete genome sequence of Euzebya sp. DY32-46 isolated from seawater of Pacific Ocean.</title>
        <authorList>
            <person name="Xu L."/>
            <person name="Wu Y.-H."/>
            <person name="Xu X.-W."/>
        </authorList>
    </citation>
    <scope>NUCLEOTIDE SEQUENCE [LARGE SCALE GENOMIC DNA]</scope>
    <source>
        <strain evidence="17 18">DY32-46</strain>
    </source>
</reference>
<dbReference type="KEGG" id="euz:DVS28_a0932"/>
<evidence type="ECO:0000256" key="6">
    <source>
        <dbReference type="ARBA" id="ARBA00022946"/>
    </source>
</evidence>
<dbReference type="PROSITE" id="PS50979">
    <property type="entry name" value="BC"/>
    <property type="match status" value="1"/>
</dbReference>
<keyword evidence="18" id="KW-1185">Reference proteome</keyword>
<dbReference type="InterPro" id="IPR050856">
    <property type="entry name" value="Biotin_carboxylase_complex"/>
</dbReference>
<dbReference type="RefSeq" id="WP_114590413.1">
    <property type="nucleotide sequence ID" value="NZ_CP031165.1"/>
</dbReference>
<dbReference type="SUPFAM" id="SSF56059">
    <property type="entry name" value="Glutathione synthetase ATP-binding domain-like"/>
    <property type="match status" value="1"/>
</dbReference>
<accession>A0A346XTT6</accession>
<evidence type="ECO:0000256" key="5">
    <source>
        <dbReference type="ARBA" id="ARBA00022840"/>
    </source>
</evidence>
<dbReference type="FunFam" id="3.30.470.20:FF:000028">
    <property type="entry name" value="Methylcrotonoyl-CoA carboxylase subunit alpha, mitochondrial"/>
    <property type="match status" value="1"/>
</dbReference>
<dbReference type="InterPro" id="IPR011764">
    <property type="entry name" value="Biotin_carboxylation_dom"/>
</dbReference>
<evidence type="ECO:0000256" key="8">
    <source>
        <dbReference type="ARBA" id="ARBA00046317"/>
    </source>
</evidence>
<dbReference type="InterPro" id="IPR005482">
    <property type="entry name" value="Biotin_COase_C"/>
</dbReference>
<comment type="catalytic activity">
    <reaction evidence="9">
        <text>N(6)-biotinyl-L-lysyl-[protein] + hydrogencarbonate + ATP = N(6)-carboxybiotinyl-L-lysyl-[protein] + ADP + phosphate + H(+)</text>
        <dbReference type="Rhea" id="RHEA:13501"/>
        <dbReference type="Rhea" id="RHEA-COMP:10505"/>
        <dbReference type="Rhea" id="RHEA-COMP:10506"/>
        <dbReference type="ChEBI" id="CHEBI:15378"/>
        <dbReference type="ChEBI" id="CHEBI:17544"/>
        <dbReference type="ChEBI" id="CHEBI:30616"/>
        <dbReference type="ChEBI" id="CHEBI:43474"/>
        <dbReference type="ChEBI" id="CHEBI:83144"/>
        <dbReference type="ChEBI" id="CHEBI:83145"/>
        <dbReference type="ChEBI" id="CHEBI:456216"/>
        <dbReference type="EC" id="6.3.4.14"/>
    </reaction>
    <physiologicalReaction direction="left-to-right" evidence="9">
        <dbReference type="Rhea" id="RHEA:13502"/>
    </physiologicalReaction>
</comment>
<evidence type="ECO:0000256" key="10">
    <source>
        <dbReference type="ARBA" id="ARBA00053351"/>
    </source>
</evidence>
<dbReference type="Pfam" id="PF00289">
    <property type="entry name" value="Biotin_carb_N"/>
    <property type="match status" value="1"/>
</dbReference>
<name>A0A346XTT6_9ACTN</name>
<dbReference type="Pfam" id="PF21139">
    <property type="entry name" value="BT_MCC_alpha"/>
    <property type="match status" value="1"/>
</dbReference>
<evidence type="ECO:0000256" key="9">
    <source>
        <dbReference type="ARBA" id="ARBA00048501"/>
    </source>
</evidence>
<dbReference type="PROSITE" id="PS50968">
    <property type="entry name" value="BIOTINYL_LIPOYL"/>
    <property type="match status" value="1"/>
</dbReference>
<feature type="domain" description="Lipoyl-binding" evidence="14">
    <location>
        <begin position="580"/>
        <end position="655"/>
    </location>
</feature>
<dbReference type="InterPro" id="IPR016185">
    <property type="entry name" value="PreATP-grasp_dom_sf"/>
</dbReference>
<dbReference type="Pfam" id="PF02785">
    <property type="entry name" value="Biotin_carb_C"/>
    <property type="match status" value="1"/>
</dbReference>
<keyword evidence="3" id="KW-0436">Ligase</keyword>
<dbReference type="PANTHER" id="PTHR18866">
    <property type="entry name" value="CARBOXYLASE:PYRUVATE/ACETYL-COA/PROPIONYL-COA CARBOXYLASE"/>
    <property type="match status" value="1"/>
</dbReference>
<dbReference type="GO" id="GO:0004075">
    <property type="term" value="F:biotin carboxylase activity"/>
    <property type="evidence" value="ECO:0007669"/>
    <property type="project" value="UniProtKB-EC"/>
</dbReference>
<evidence type="ECO:0000313" key="17">
    <source>
        <dbReference type="EMBL" id="AXV05633.1"/>
    </source>
</evidence>
<organism evidence="17 18">
    <name type="scientific">Euzebya pacifica</name>
    <dbReference type="NCBI Taxonomy" id="1608957"/>
    <lineage>
        <taxon>Bacteria</taxon>
        <taxon>Bacillati</taxon>
        <taxon>Actinomycetota</taxon>
        <taxon>Nitriliruptoria</taxon>
        <taxon>Euzebyales</taxon>
    </lineage>
</organism>
<dbReference type="EMBL" id="CP031165">
    <property type="protein sequence ID" value="AXV05633.1"/>
    <property type="molecule type" value="Genomic_DNA"/>
</dbReference>
<dbReference type="InterPro" id="IPR011053">
    <property type="entry name" value="Single_hybrid_motif"/>
</dbReference>
<sequence length="667" mass="70197">MFHTVLVANRGEIAVRVIRSLHAMGIRAVAVYSDADAEAMHTRMADVAVRLGPAAASESYLRPELIVEAARRTGAQAVHPGYGFLSENAGFARALDEAGITFIGPPLGAIEAMGDKISAKDLAIEAGAPVVPGVHRPGMSDDELIAEAEGVGYPLMVKASAGGGGKGMRVVRDPATLQEAITAARREAKGGFGDDTLMLERFVERPRHIEIQVLADTHGTTLWVGERECSLQRRHQKVIEECPSPALTPETRRAMGEAAVAIAERVGYVGAGTVEFITDAAAEEFFFLEMNTRLQVEHPVTEEVYGLDLVAEQVHIAAGEPLSFGQDDLVPHGHAVEARVYAEDPSSGFLPTGGRVVRFDTPAGVRVDSGVGRGAVVTSDYDPMVAKVIAVGEDRAEALARLDRGLADTTLFGFPSNITFLRALLADADVRSGDMHTGLIADRGDALTDATVPDEVYAAVGLATIAIRESGLSGVVDPFDLPGGWRLGEAGWTRWRLRAPGTEAVEVKVRISRDGPEVVVGDGEVWPAAVSLVGDRLRVDLPSGRWTWTVDLAEDRAWIGADGRAWLISEEDLLAANRGAGPGGASGTLVAPMPGSVAAVSASVGQAVTAGQTLVVVEAMKMEHPLTAPFDGVVAEVHVQAGSQVGMEDPLVRVEPAEDGTAEDAAS</sequence>
<comment type="subunit">
    <text evidence="11">The biotin-dependent acyl-CoA carboxylase complex is composed of AccA1, which contains the biotin carboxylase (BC) and biotin carboxyl carrier protein (BCCP) domains, and AccD1, which contains the carboxyl transferase (CT) domain. The AccA1/AccD1 complex forms a dodecamer.</text>
</comment>
<evidence type="ECO:0000313" key="18">
    <source>
        <dbReference type="Proteomes" id="UP000264006"/>
    </source>
</evidence>
<comment type="pathway">
    <text evidence="8">Amino-acid degradation; L-leucine degradation.</text>
</comment>
<dbReference type="EC" id="6.3.4.14" evidence="2"/>
<evidence type="ECO:0000256" key="2">
    <source>
        <dbReference type="ARBA" id="ARBA00013263"/>
    </source>
</evidence>
<feature type="domain" description="Biotin carboxylation" evidence="16">
    <location>
        <begin position="1"/>
        <end position="445"/>
    </location>
</feature>
<dbReference type="Gene3D" id="2.40.50.100">
    <property type="match status" value="1"/>
</dbReference>
<evidence type="ECO:0000259" key="16">
    <source>
        <dbReference type="PROSITE" id="PS50979"/>
    </source>
</evidence>
<evidence type="ECO:0000256" key="7">
    <source>
        <dbReference type="ARBA" id="ARBA00023267"/>
    </source>
</evidence>
<dbReference type="Proteomes" id="UP000264006">
    <property type="component" value="Chromosome"/>
</dbReference>
<proteinExistence type="predicted"/>
<dbReference type="AlphaFoldDB" id="A0A346XTT6"/>
<evidence type="ECO:0000259" key="15">
    <source>
        <dbReference type="PROSITE" id="PS50975"/>
    </source>
</evidence>
<dbReference type="SUPFAM" id="SSF52440">
    <property type="entry name" value="PreATP-grasp domain"/>
    <property type="match status" value="1"/>
</dbReference>
<evidence type="ECO:0000259" key="14">
    <source>
        <dbReference type="PROSITE" id="PS50968"/>
    </source>
</evidence>
<dbReference type="PANTHER" id="PTHR18866:SF33">
    <property type="entry name" value="METHYLCROTONOYL-COA CARBOXYLASE SUBUNIT ALPHA, MITOCHONDRIAL-RELATED"/>
    <property type="match status" value="1"/>
</dbReference>
<dbReference type="SMART" id="SM00878">
    <property type="entry name" value="Biotin_carb_C"/>
    <property type="match status" value="1"/>
</dbReference>
<dbReference type="PROSITE" id="PS00867">
    <property type="entry name" value="CPSASE_2"/>
    <property type="match status" value="1"/>
</dbReference>
<dbReference type="FunFam" id="3.40.50.20:FF:000010">
    <property type="entry name" value="Propionyl-CoA carboxylase subunit alpha"/>
    <property type="match status" value="1"/>
</dbReference>
<dbReference type="PROSITE" id="PS00866">
    <property type="entry name" value="CPSASE_1"/>
    <property type="match status" value="1"/>
</dbReference>
<dbReference type="GO" id="GO:0046872">
    <property type="term" value="F:metal ion binding"/>
    <property type="evidence" value="ECO:0007669"/>
    <property type="project" value="InterPro"/>
</dbReference>
<dbReference type="SUPFAM" id="SSF51230">
    <property type="entry name" value="Single hybrid motif"/>
    <property type="match status" value="1"/>
</dbReference>
<feature type="domain" description="ATP-grasp" evidence="15">
    <location>
        <begin position="120"/>
        <end position="318"/>
    </location>
</feature>
<evidence type="ECO:0000256" key="4">
    <source>
        <dbReference type="ARBA" id="ARBA00022741"/>
    </source>
</evidence>
<dbReference type="FunFam" id="3.30.1490.20:FF:000003">
    <property type="entry name" value="acetyl-CoA carboxylase isoform X1"/>
    <property type="match status" value="1"/>
</dbReference>
<keyword evidence="7" id="KW-0092">Biotin</keyword>
<comment type="cofactor">
    <cofactor evidence="1">
        <name>biotin</name>
        <dbReference type="ChEBI" id="CHEBI:57586"/>
    </cofactor>
</comment>
<comment type="function">
    <text evidence="10">Component of a biotin-dependent acyl-CoA carboxylase complex. This subunit catalyzes the ATP-dependent carboxylation of the biotin carried by the biotin carboxyl carrier (BCC) domain, resulting in the formation of carboxyl biotin. When associated with the beta1 subunit AccD1, is involved in branched amino-acid catabolism with methylcrotonyl coenzyme A as the substrate.</text>
</comment>
<keyword evidence="6" id="KW-0809">Transit peptide</keyword>
<dbReference type="CDD" id="cd06850">
    <property type="entry name" value="biotinyl_domain"/>
    <property type="match status" value="1"/>
</dbReference>
<keyword evidence="4 13" id="KW-0547">Nucleotide-binding</keyword>
<evidence type="ECO:0000256" key="12">
    <source>
        <dbReference type="ARBA" id="ARBA00074050"/>
    </source>
</evidence>
<dbReference type="InterPro" id="IPR048429">
    <property type="entry name" value="MCC_alpha_BT"/>
</dbReference>
<evidence type="ECO:0000256" key="3">
    <source>
        <dbReference type="ARBA" id="ARBA00022598"/>
    </source>
</evidence>
<dbReference type="InterPro" id="IPR001882">
    <property type="entry name" value="Biotin_BS"/>
</dbReference>
<dbReference type="FunFam" id="2.40.50.100:FF:000003">
    <property type="entry name" value="Acetyl-CoA carboxylase biotin carboxyl carrier protein"/>
    <property type="match status" value="1"/>
</dbReference>
<evidence type="ECO:0000256" key="11">
    <source>
        <dbReference type="ARBA" id="ARBA00065901"/>
    </source>
</evidence>
<dbReference type="Pfam" id="PF02786">
    <property type="entry name" value="CPSase_L_D2"/>
    <property type="match status" value="1"/>
</dbReference>
<dbReference type="PROSITE" id="PS50975">
    <property type="entry name" value="ATP_GRASP"/>
    <property type="match status" value="1"/>
</dbReference>
<dbReference type="SUPFAM" id="SSF51246">
    <property type="entry name" value="Rudiment single hybrid motif"/>
    <property type="match status" value="1"/>
</dbReference>
<protein>
    <recommendedName>
        <fullName evidence="12">Biotin-dependent 3-methylcrotonyl-coenzyme A carboxylase alpha1 subunit</fullName>
        <ecNumber evidence="2">6.3.4.14</ecNumber>
    </recommendedName>
</protein>
<dbReference type="OrthoDB" id="3754062at2"/>
<dbReference type="Gene3D" id="3.30.470.20">
    <property type="entry name" value="ATP-grasp fold, B domain"/>
    <property type="match status" value="1"/>
</dbReference>
<dbReference type="InterPro" id="IPR005481">
    <property type="entry name" value="BC-like_N"/>
</dbReference>
<evidence type="ECO:0000256" key="1">
    <source>
        <dbReference type="ARBA" id="ARBA00001953"/>
    </source>
</evidence>
<gene>
    <name evidence="17" type="ORF">DVS28_a0932</name>
</gene>
<evidence type="ECO:0000256" key="13">
    <source>
        <dbReference type="PROSITE-ProRule" id="PRU00409"/>
    </source>
</evidence>
<dbReference type="GO" id="GO:0005524">
    <property type="term" value="F:ATP binding"/>
    <property type="evidence" value="ECO:0007669"/>
    <property type="project" value="UniProtKB-UniRule"/>
</dbReference>
<dbReference type="InterPro" id="IPR005479">
    <property type="entry name" value="CPAse_ATP-bd"/>
</dbReference>
<dbReference type="InterPro" id="IPR011761">
    <property type="entry name" value="ATP-grasp"/>
</dbReference>
<dbReference type="InterPro" id="IPR000089">
    <property type="entry name" value="Biotin_lipoyl"/>
</dbReference>
<dbReference type="InterPro" id="IPR011054">
    <property type="entry name" value="Rudment_hybrid_motif"/>
</dbReference>
<keyword evidence="5 13" id="KW-0067">ATP-binding</keyword>
<dbReference type="PROSITE" id="PS00188">
    <property type="entry name" value="BIOTIN"/>
    <property type="match status" value="1"/>
</dbReference>
<dbReference type="Pfam" id="PF00364">
    <property type="entry name" value="Biotin_lipoyl"/>
    <property type="match status" value="1"/>
</dbReference>